<evidence type="ECO:0000256" key="8">
    <source>
        <dbReference type="PIRSR" id="PIRSR607745-1"/>
    </source>
</evidence>
<dbReference type="AlphaFoldDB" id="A0A2A9ML35"/>
<comment type="caution">
    <text evidence="10">The sequence shown here is derived from an EMBL/GenBank/DDBJ whole genome shotgun (WGS) entry which is preliminary data.</text>
</comment>
<dbReference type="Proteomes" id="UP000224006">
    <property type="component" value="Chromosome III"/>
</dbReference>
<dbReference type="SUPFAM" id="SSF47072">
    <property type="entry name" value="Cysteine alpha-hairpin motif"/>
    <property type="match status" value="1"/>
</dbReference>
<dbReference type="OrthoDB" id="1915887at2759"/>
<dbReference type="STRING" id="94643.A0A2A9ML35"/>
<dbReference type="Pfam" id="PF05051">
    <property type="entry name" value="COX17"/>
    <property type="match status" value="1"/>
</dbReference>
<dbReference type="GO" id="GO:0005507">
    <property type="term" value="F:copper ion binding"/>
    <property type="evidence" value="ECO:0007669"/>
    <property type="project" value="InterPro"/>
</dbReference>
<name>A0A2A9ML35_BESBE</name>
<organism evidence="10 11">
    <name type="scientific">Besnoitia besnoiti</name>
    <name type="common">Apicomplexan protozoan</name>
    <dbReference type="NCBI Taxonomy" id="94643"/>
    <lineage>
        <taxon>Eukaryota</taxon>
        <taxon>Sar</taxon>
        <taxon>Alveolata</taxon>
        <taxon>Apicomplexa</taxon>
        <taxon>Conoidasida</taxon>
        <taxon>Coccidia</taxon>
        <taxon>Eucoccidiorida</taxon>
        <taxon>Eimeriorina</taxon>
        <taxon>Sarcocystidae</taxon>
        <taxon>Besnoitia</taxon>
    </lineage>
</organism>
<feature type="compositionally biased region" description="Low complexity" evidence="9">
    <location>
        <begin position="13"/>
        <end position="27"/>
    </location>
</feature>
<dbReference type="PANTHER" id="PTHR16719:SF0">
    <property type="entry name" value="CYTOCHROME C OXIDASE COPPER CHAPERONE"/>
    <property type="match status" value="1"/>
</dbReference>
<dbReference type="KEGG" id="bbes:BESB_045290"/>
<evidence type="ECO:0000256" key="5">
    <source>
        <dbReference type="ARBA" id="ARBA00023128"/>
    </source>
</evidence>
<proteinExistence type="inferred from homology"/>
<gene>
    <name evidence="10" type="ORF">BESB_045290</name>
</gene>
<dbReference type="RefSeq" id="XP_029220346.1">
    <property type="nucleotide sequence ID" value="XM_029362980.1"/>
</dbReference>
<comment type="subcellular location">
    <subcellularLocation>
        <location evidence="1">Mitochondrion intermembrane space</location>
    </subcellularLocation>
</comment>
<keyword evidence="7" id="KW-0143">Chaperone</keyword>
<evidence type="ECO:0000256" key="3">
    <source>
        <dbReference type="ARBA" id="ARBA00022723"/>
    </source>
</evidence>
<dbReference type="GO" id="GO:0005758">
    <property type="term" value="C:mitochondrial intermembrane space"/>
    <property type="evidence" value="ECO:0007669"/>
    <property type="project" value="UniProtKB-SubCell"/>
</dbReference>
<feature type="region of interest" description="Disordered" evidence="9">
    <location>
        <begin position="1"/>
        <end position="29"/>
    </location>
</feature>
<protein>
    <submittedName>
        <fullName evidence="10">Putative copper chaperone COX17-1</fullName>
    </submittedName>
</protein>
<keyword evidence="6" id="KW-1015">Disulfide bond</keyword>
<dbReference type="PROSITE" id="PS51808">
    <property type="entry name" value="CHCH"/>
    <property type="match status" value="1"/>
</dbReference>
<accession>A0A2A9ML35</accession>
<feature type="binding site" evidence="8">
    <location>
        <position position="38"/>
    </location>
    <ligand>
        <name>Cu cation</name>
        <dbReference type="ChEBI" id="CHEBI:23378"/>
    </ligand>
</feature>
<evidence type="ECO:0000313" key="11">
    <source>
        <dbReference type="Proteomes" id="UP000224006"/>
    </source>
</evidence>
<comment type="similarity">
    <text evidence="2">Belongs to the COX17 family.</text>
</comment>
<dbReference type="GO" id="GO:0016531">
    <property type="term" value="F:copper chaperone activity"/>
    <property type="evidence" value="ECO:0007669"/>
    <property type="project" value="InterPro"/>
</dbReference>
<evidence type="ECO:0000313" key="10">
    <source>
        <dbReference type="EMBL" id="PFH36337.1"/>
    </source>
</evidence>
<keyword evidence="5" id="KW-0496">Mitochondrion</keyword>
<evidence type="ECO:0000256" key="4">
    <source>
        <dbReference type="ARBA" id="ARBA00023008"/>
    </source>
</evidence>
<dbReference type="PANTHER" id="PTHR16719">
    <property type="entry name" value="CYTOCHROME C OXIDASE COPPER CHAPERONE"/>
    <property type="match status" value="1"/>
</dbReference>
<dbReference type="InterPro" id="IPR009069">
    <property type="entry name" value="Cys_alpha_HP_mot_SF"/>
</dbReference>
<evidence type="ECO:0000256" key="9">
    <source>
        <dbReference type="SAM" id="MobiDB-lite"/>
    </source>
</evidence>
<keyword evidence="11" id="KW-1185">Reference proteome</keyword>
<dbReference type="EMBL" id="NWUJ01000003">
    <property type="protein sequence ID" value="PFH36337.1"/>
    <property type="molecule type" value="Genomic_DNA"/>
</dbReference>
<dbReference type="VEuPathDB" id="ToxoDB:BESB_045290"/>
<dbReference type="InterPro" id="IPR007745">
    <property type="entry name" value="Cyt_c_oxidase_Cu-chaperone"/>
</dbReference>
<evidence type="ECO:0000256" key="6">
    <source>
        <dbReference type="ARBA" id="ARBA00023157"/>
    </source>
</evidence>
<evidence type="ECO:0000256" key="7">
    <source>
        <dbReference type="ARBA" id="ARBA00023186"/>
    </source>
</evidence>
<evidence type="ECO:0000256" key="1">
    <source>
        <dbReference type="ARBA" id="ARBA00004569"/>
    </source>
</evidence>
<feature type="binding site" evidence="8">
    <location>
        <position position="37"/>
    </location>
    <ligand>
        <name>Cu cation</name>
        <dbReference type="ChEBI" id="CHEBI:23378"/>
    </ligand>
</feature>
<keyword evidence="3 8" id="KW-0479">Metal-binding</keyword>
<sequence length="78" mass="8066">MGTLASTPALPPSTTQTAGGATSSCGGKVNSAGKKICCVCKETKAARDECIVLNGEENCKTFIEAHNQCLRSEGFDVQ</sequence>
<dbReference type="Gene3D" id="1.10.287.1130">
    <property type="entry name" value="CytochromE C oxidase copper chaperone"/>
    <property type="match status" value="1"/>
</dbReference>
<keyword evidence="4 8" id="KW-0186">Copper</keyword>
<reference evidence="10 11" key="1">
    <citation type="submission" date="2017-09" db="EMBL/GenBank/DDBJ databases">
        <title>Genome sequencing of Besnoitia besnoiti strain Bb-Ger1.</title>
        <authorList>
            <person name="Schares G."/>
            <person name="Venepally P."/>
            <person name="Lorenzi H.A."/>
        </authorList>
    </citation>
    <scope>NUCLEOTIDE SEQUENCE [LARGE SCALE GENOMIC DNA]</scope>
    <source>
        <strain evidence="10 11">Bb-Ger1</strain>
    </source>
</reference>
<dbReference type="GeneID" id="40309459"/>
<evidence type="ECO:0000256" key="2">
    <source>
        <dbReference type="ARBA" id="ARBA00009241"/>
    </source>
</evidence>